<organism evidence="1">
    <name type="scientific">Siphoviridae sp. ctNHj22</name>
    <dbReference type="NCBI Taxonomy" id="2825468"/>
    <lineage>
        <taxon>Viruses</taxon>
        <taxon>Duplodnaviria</taxon>
        <taxon>Heunggongvirae</taxon>
        <taxon>Uroviricota</taxon>
        <taxon>Caudoviricetes</taxon>
    </lineage>
</organism>
<accession>A0A8S5VG10</accession>
<name>A0A8S5VG10_9CAUD</name>
<reference evidence="1" key="1">
    <citation type="journal article" date="2021" name="Proc. Natl. Acad. Sci. U.S.A.">
        <title>A Catalog of Tens of Thousands of Viruses from Human Metagenomes Reveals Hidden Associations with Chronic Diseases.</title>
        <authorList>
            <person name="Tisza M.J."/>
            <person name="Buck C.B."/>
        </authorList>
    </citation>
    <scope>NUCLEOTIDE SEQUENCE</scope>
    <source>
        <strain evidence="1">CtNHj22</strain>
    </source>
</reference>
<dbReference type="EMBL" id="BK016261">
    <property type="protein sequence ID" value="DAG05547.1"/>
    <property type="molecule type" value="Genomic_DNA"/>
</dbReference>
<evidence type="ECO:0000313" key="1">
    <source>
        <dbReference type="EMBL" id="DAG05547.1"/>
    </source>
</evidence>
<protein>
    <submittedName>
        <fullName evidence="1">Uncharacterized protein</fullName>
    </submittedName>
</protein>
<proteinExistence type="predicted"/>
<sequence>MNVLMSDAKYAPWLMDALKLIEEEKVEKLAVVGITAKGEVMTGYYNMEMSDKALVSAHMQADAVLDSVCSNGELIQRRWAEQEEEGEDADEI</sequence>